<dbReference type="GeneID" id="80881795"/>
<dbReference type="Gene3D" id="1.20.1050.80">
    <property type="entry name" value="VPS9 domain"/>
    <property type="match status" value="1"/>
</dbReference>
<dbReference type="GO" id="GO:0016192">
    <property type="term" value="P:vesicle-mediated transport"/>
    <property type="evidence" value="ECO:0007669"/>
    <property type="project" value="InterPro"/>
</dbReference>
<feature type="region of interest" description="Disordered" evidence="1">
    <location>
        <begin position="619"/>
        <end position="664"/>
    </location>
</feature>
<dbReference type="GO" id="GO:0031267">
    <property type="term" value="F:small GTPase binding"/>
    <property type="evidence" value="ECO:0007669"/>
    <property type="project" value="TreeGrafter"/>
</dbReference>
<dbReference type="InterPro" id="IPR037191">
    <property type="entry name" value="VPS9_dom_sf"/>
</dbReference>
<dbReference type="PROSITE" id="PS51205">
    <property type="entry name" value="VPS9"/>
    <property type="match status" value="1"/>
</dbReference>
<feature type="region of interest" description="Disordered" evidence="1">
    <location>
        <begin position="794"/>
        <end position="833"/>
    </location>
</feature>
<evidence type="ECO:0000313" key="4">
    <source>
        <dbReference type="Proteomes" id="UP001217417"/>
    </source>
</evidence>
<keyword evidence="4" id="KW-1185">Reference proteome</keyword>
<name>A0AAD7QWB9_9ASCO</name>
<dbReference type="InterPro" id="IPR045046">
    <property type="entry name" value="Vps9-like"/>
</dbReference>
<dbReference type="GO" id="GO:0005085">
    <property type="term" value="F:guanyl-nucleotide exchange factor activity"/>
    <property type="evidence" value="ECO:0007669"/>
    <property type="project" value="InterPro"/>
</dbReference>
<reference evidence="3" key="1">
    <citation type="submission" date="2023-03" db="EMBL/GenBank/DDBJ databases">
        <title>Near-Complete genome sequence of Lipomyces tetrasporous NRRL Y-64009, an oleaginous yeast capable of growing on lignocellulosic hydrolysates.</title>
        <authorList>
            <consortium name="Lawrence Berkeley National Laboratory"/>
            <person name="Jagtap S.S."/>
            <person name="Liu J.-J."/>
            <person name="Walukiewicz H.E."/>
            <person name="Pangilinan J."/>
            <person name="Lipzen A."/>
            <person name="Ahrendt S."/>
            <person name="Koriabine M."/>
            <person name="Cobaugh K."/>
            <person name="Salamov A."/>
            <person name="Yoshinaga Y."/>
            <person name="Ng V."/>
            <person name="Daum C."/>
            <person name="Grigoriev I.V."/>
            <person name="Slininger P.J."/>
            <person name="Dien B.S."/>
            <person name="Jin Y.-S."/>
            <person name="Rao C.V."/>
        </authorList>
    </citation>
    <scope>NUCLEOTIDE SEQUENCE</scope>
    <source>
        <strain evidence="3">NRRL Y-64009</strain>
    </source>
</reference>
<feature type="compositionally biased region" description="Polar residues" evidence="1">
    <location>
        <begin position="197"/>
        <end position="207"/>
    </location>
</feature>
<evidence type="ECO:0000259" key="2">
    <source>
        <dbReference type="PROSITE" id="PS51205"/>
    </source>
</evidence>
<dbReference type="Pfam" id="PF02204">
    <property type="entry name" value="VPS9"/>
    <property type="match status" value="1"/>
</dbReference>
<dbReference type="Proteomes" id="UP001217417">
    <property type="component" value="Unassembled WGS sequence"/>
</dbReference>
<dbReference type="RefSeq" id="XP_056046123.1">
    <property type="nucleotide sequence ID" value="XM_056186629.1"/>
</dbReference>
<protein>
    <recommendedName>
        <fullName evidence="2">VPS9 domain-containing protein</fullName>
    </recommendedName>
</protein>
<feature type="compositionally biased region" description="Polar residues" evidence="1">
    <location>
        <begin position="229"/>
        <end position="245"/>
    </location>
</feature>
<sequence>MSEGTADLATTASANVGDIFSMPIGDSIRLDGPENESKVPSPPVNDDGWSGNAANDAPGDSTEPADDAGDKPSDSGQLDPDNATTSEVPEIQSAKSDSKVISDATIQERIEVAGVAEPNEAASEVPAADSKVELTETTAEMAAEAAVQQTDATNIGKDKAVELVSAQQDSEKMKLFPDDDKLFTTGDTDEANILPKLTTQATSNSVRSPGEEPAIAPVPSPTTAASPSYQQSGIPVDKLTTTSDLPQARLSPMRSFSRIPSIPEQPRPISVASTYSSPDESFASSDSQETEQPLEIAANYQDLPPELISMADRFTESIHQITSTASLSVEKLSELFQDFYVTIQDKATAFLRRNTLRRTYEVQMMSFEEIAKKKKERKQKEAQKLLYEDLVEKMVCEACYNEIFMFQGSDDEAKDATLATKIAALKLINIGMEHLGVPELKDSGIGPFLVPAGNELCKMVDKHSPKEKLALLISAHKQIVDVLSKLTQTNGQDGQSGADFVLPTLIFSVIQADPPHIASNLAFIQRFRTSKTINGETAYCLTNFEAVVAFLETVDLATLKVDPGEIQALAAARPISTSSISNPLTLSPQSSIKSVSSASTTKSSGGTLSAAAAAPLSPALPARDGKRAANPPARSSSLQASSASIPQSINNGMSMPQQGIDSSSKRLSFYPSDIAASAVNTADHGIKSLGSTFENSYKFLFGGRGSSPSSNMVQKPVQMKGTANPAALERRTQEVLQSSSALISTYTDGSKRESMAASPPAYAELLPSEKPTPATDLPSTGFSTFKQRAAGSLFSDEVATSQPSGSPFPGTITRVGSSDSTKATRSAADEDNGKRSIFSNMRSFGRGGAAKEATIDSEALNSLPKIAKPSQKFDGIESASQLRLGDIDELLKDYKRMIDYLKSVSAFEETS</sequence>
<feature type="compositionally biased region" description="Polar residues" evidence="1">
    <location>
        <begin position="650"/>
        <end position="664"/>
    </location>
</feature>
<dbReference type="GO" id="GO:0030139">
    <property type="term" value="C:endocytic vesicle"/>
    <property type="evidence" value="ECO:0007669"/>
    <property type="project" value="TreeGrafter"/>
</dbReference>
<feature type="compositionally biased region" description="Low complexity" evidence="1">
    <location>
        <begin position="631"/>
        <end position="649"/>
    </location>
</feature>
<evidence type="ECO:0000313" key="3">
    <source>
        <dbReference type="EMBL" id="KAJ8102673.1"/>
    </source>
</evidence>
<dbReference type="PANTHER" id="PTHR23101">
    <property type="entry name" value="RAB GDP/GTP EXCHANGE FACTOR"/>
    <property type="match status" value="1"/>
</dbReference>
<feature type="compositionally biased region" description="Low complexity" evidence="1">
    <location>
        <begin position="213"/>
        <end position="228"/>
    </location>
</feature>
<organism evidence="3 4">
    <name type="scientific">Lipomyces tetrasporus</name>
    <dbReference type="NCBI Taxonomy" id="54092"/>
    <lineage>
        <taxon>Eukaryota</taxon>
        <taxon>Fungi</taxon>
        <taxon>Dikarya</taxon>
        <taxon>Ascomycota</taxon>
        <taxon>Saccharomycotina</taxon>
        <taxon>Lipomycetes</taxon>
        <taxon>Lipomycetales</taxon>
        <taxon>Lipomycetaceae</taxon>
        <taxon>Lipomyces</taxon>
    </lineage>
</organism>
<dbReference type="PANTHER" id="PTHR23101:SF97">
    <property type="entry name" value="DOMAIN PROTEIN, PUTATIVE (AFU_ORTHOLOGUE AFUA_2G10890)-RELATED"/>
    <property type="match status" value="1"/>
</dbReference>
<feature type="compositionally biased region" description="Basic and acidic residues" evidence="1">
    <location>
        <begin position="28"/>
        <end position="37"/>
    </location>
</feature>
<feature type="compositionally biased region" description="Polar residues" evidence="1">
    <location>
        <begin position="814"/>
        <end position="824"/>
    </location>
</feature>
<gene>
    <name evidence="3" type="ORF">POJ06DRAFT_245320</name>
</gene>
<feature type="region of interest" description="Disordered" evidence="1">
    <location>
        <begin position="193"/>
        <end position="291"/>
    </location>
</feature>
<dbReference type="EMBL" id="JARPMG010000002">
    <property type="protein sequence ID" value="KAJ8102673.1"/>
    <property type="molecule type" value="Genomic_DNA"/>
</dbReference>
<dbReference type="AlphaFoldDB" id="A0AAD7QWB9"/>
<accession>A0AAD7QWB9</accession>
<feature type="region of interest" description="Disordered" evidence="1">
    <location>
        <begin position="1"/>
        <end position="102"/>
    </location>
</feature>
<dbReference type="SUPFAM" id="SSF109993">
    <property type="entry name" value="VPS9 domain"/>
    <property type="match status" value="1"/>
</dbReference>
<dbReference type="InterPro" id="IPR003123">
    <property type="entry name" value="VPS9"/>
</dbReference>
<comment type="caution">
    <text evidence="3">The sequence shown here is derived from an EMBL/GenBank/DDBJ whole genome shotgun (WGS) entry which is preliminary data.</text>
</comment>
<feature type="domain" description="VPS9" evidence="2">
    <location>
        <begin position="412"/>
        <end position="560"/>
    </location>
</feature>
<feature type="compositionally biased region" description="Low complexity" evidence="1">
    <location>
        <begin position="276"/>
        <end position="287"/>
    </location>
</feature>
<proteinExistence type="predicted"/>
<dbReference type="SMART" id="SM00167">
    <property type="entry name" value="VPS9"/>
    <property type="match status" value="1"/>
</dbReference>
<evidence type="ECO:0000256" key="1">
    <source>
        <dbReference type="SAM" id="MobiDB-lite"/>
    </source>
</evidence>
<dbReference type="GO" id="GO:0005829">
    <property type="term" value="C:cytosol"/>
    <property type="evidence" value="ECO:0007669"/>
    <property type="project" value="TreeGrafter"/>
</dbReference>